<evidence type="ECO:0000313" key="7">
    <source>
        <dbReference type="Proteomes" id="UP000051884"/>
    </source>
</evidence>
<dbReference type="InterPro" id="IPR012318">
    <property type="entry name" value="HTH_CRP"/>
</dbReference>
<dbReference type="InterPro" id="IPR036388">
    <property type="entry name" value="WH-like_DNA-bd_sf"/>
</dbReference>
<evidence type="ECO:0000313" key="6">
    <source>
        <dbReference type="EMBL" id="KRO07981.1"/>
    </source>
</evidence>
<dbReference type="PANTHER" id="PTHR24567:SF26">
    <property type="entry name" value="REGULATORY PROTEIN YEIL"/>
    <property type="match status" value="1"/>
</dbReference>
<dbReference type="SMART" id="SM00419">
    <property type="entry name" value="HTH_CRP"/>
    <property type="match status" value="1"/>
</dbReference>
<dbReference type="PROSITE" id="PS50042">
    <property type="entry name" value="CNMP_BINDING_3"/>
    <property type="match status" value="1"/>
</dbReference>
<dbReference type="SUPFAM" id="SSF46785">
    <property type="entry name" value="Winged helix' DNA-binding domain"/>
    <property type="match status" value="1"/>
</dbReference>
<dbReference type="InterPro" id="IPR018490">
    <property type="entry name" value="cNMP-bd_dom_sf"/>
</dbReference>
<dbReference type="SMART" id="SM00100">
    <property type="entry name" value="cNMP"/>
    <property type="match status" value="1"/>
</dbReference>
<feature type="domain" description="Cyclic nucleotide-binding" evidence="4">
    <location>
        <begin position="23"/>
        <end position="144"/>
    </location>
</feature>
<keyword evidence="1" id="KW-0805">Transcription regulation</keyword>
<keyword evidence="3" id="KW-0804">Transcription</keyword>
<dbReference type="InterPro" id="IPR050397">
    <property type="entry name" value="Env_Response_Regulators"/>
</dbReference>
<keyword evidence="2" id="KW-0238">DNA-binding</keyword>
<dbReference type="PANTHER" id="PTHR24567">
    <property type="entry name" value="CRP FAMILY TRANSCRIPTIONAL REGULATORY PROTEIN"/>
    <property type="match status" value="1"/>
</dbReference>
<dbReference type="Proteomes" id="UP000051884">
    <property type="component" value="Unassembled WGS sequence"/>
</dbReference>
<evidence type="ECO:0000256" key="2">
    <source>
        <dbReference type="ARBA" id="ARBA00023125"/>
    </source>
</evidence>
<dbReference type="Pfam" id="PF00027">
    <property type="entry name" value="cNMP_binding"/>
    <property type="match status" value="1"/>
</dbReference>
<dbReference type="SUPFAM" id="SSF51206">
    <property type="entry name" value="cAMP-binding domain-like"/>
    <property type="match status" value="1"/>
</dbReference>
<protein>
    <submittedName>
        <fullName evidence="6">FNR-like transcriptional regulator</fullName>
    </submittedName>
</protein>
<sequence length="223" mass="24989">MSILKGIIMGNHSAFECVRSAPIFVGLDDETIQKLTTISTHQEQFAAGSTIYTAGSEVDRLLVVDRGRIKIYRLDENGQEQILYFLDEHAVDSEAALFTDATHQNFAETVEDSLVCSIRKSDFQDLLGKTPSLAVSIINAFGNRLTDLENRSARYGTLTAHDRLAQYLEDAAGQIGSRYFKLPLSKRDLANWLSITPETLSRQFAKLIQEELIEMSGRMIRLL</sequence>
<evidence type="ECO:0000259" key="5">
    <source>
        <dbReference type="PROSITE" id="PS51063"/>
    </source>
</evidence>
<dbReference type="InterPro" id="IPR014710">
    <property type="entry name" value="RmlC-like_jellyroll"/>
</dbReference>
<name>A0ABR5Q671_9LACO</name>
<dbReference type="Gene3D" id="2.60.120.10">
    <property type="entry name" value="Jelly Rolls"/>
    <property type="match status" value="1"/>
</dbReference>
<comment type="caution">
    <text evidence="6">The sequence shown here is derived from an EMBL/GenBank/DDBJ whole genome shotgun (WGS) entry which is preliminary data.</text>
</comment>
<reference evidence="6 7" key="1">
    <citation type="journal article" date="2015" name="Genome Announc.">
        <title>Expanding the biotechnology potential of lactobacilli through comparative genomics of 213 strains and associated genera.</title>
        <authorList>
            <person name="Sun Z."/>
            <person name="Harris H.M."/>
            <person name="McCann A."/>
            <person name="Guo C."/>
            <person name="Argimon S."/>
            <person name="Zhang W."/>
            <person name="Yang X."/>
            <person name="Jeffery I.B."/>
            <person name="Cooney J.C."/>
            <person name="Kagawa T.F."/>
            <person name="Liu W."/>
            <person name="Song Y."/>
            <person name="Salvetti E."/>
            <person name="Wrobel A."/>
            <person name="Rasinkangas P."/>
            <person name="Parkhill J."/>
            <person name="Rea M.C."/>
            <person name="O'Sullivan O."/>
            <person name="Ritari J."/>
            <person name="Douillard F.P."/>
            <person name="Paul Ross R."/>
            <person name="Yang R."/>
            <person name="Briner A.E."/>
            <person name="Felis G.E."/>
            <person name="de Vos W.M."/>
            <person name="Barrangou R."/>
            <person name="Klaenhammer T.R."/>
            <person name="Caufield P.W."/>
            <person name="Cui Y."/>
            <person name="Zhang H."/>
            <person name="O'Toole P.W."/>
        </authorList>
    </citation>
    <scope>NUCLEOTIDE SEQUENCE [LARGE SCALE GENOMIC DNA]</scope>
    <source>
        <strain evidence="6 7">DSM 26202</strain>
    </source>
</reference>
<dbReference type="InterPro" id="IPR000595">
    <property type="entry name" value="cNMP-bd_dom"/>
</dbReference>
<evidence type="ECO:0000259" key="4">
    <source>
        <dbReference type="PROSITE" id="PS50042"/>
    </source>
</evidence>
<proteinExistence type="predicted"/>
<dbReference type="Gene3D" id="1.10.10.10">
    <property type="entry name" value="Winged helix-like DNA-binding domain superfamily/Winged helix DNA-binding domain"/>
    <property type="match status" value="1"/>
</dbReference>
<dbReference type="CDD" id="cd00038">
    <property type="entry name" value="CAP_ED"/>
    <property type="match status" value="1"/>
</dbReference>
<organism evidence="6 7">
    <name type="scientific">Paucilactobacillus hokkaidonensis</name>
    <dbReference type="NCBI Taxonomy" id="1193095"/>
    <lineage>
        <taxon>Bacteria</taxon>
        <taxon>Bacillati</taxon>
        <taxon>Bacillota</taxon>
        <taxon>Bacilli</taxon>
        <taxon>Lactobacillales</taxon>
        <taxon>Lactobacillaceae</taxon>
        <taxon>Paucilactobacillus</taxon>
    </lineage>
</organism>
<feature type="domain" description="HTH crp-type" evidence="5">
    <location>
        <begin position="158"/>
        <end position="223"/>
    </location>
</feature>
<dbReference type="Pfam" id="PF13545">
    <property type="entry name" value="HTH_Crp_2"/>
    <property type="match status" value="1"/>
</dbReference>
<keyword evidence="7" id="KW-1185">Reference proteome</keyword>
<dbReference type="InterPro" id="IPR036390">
    <property type="entry name" value="WH_DNA-bd_sf"/>
</dbReference>
<evidence type="ECO:0000256" key="3">
    <source>
        <dbReference type="ARBA" id="ARBA00023163"/>
    </source>
</evidence>
<evidence type="ECO:0000256" key="1">
    <source>
        <dbReference type="ARBA" id="ARBA00023015"/>
    </source>
</evidence>
<gene>
    <name evidence="6" type="ORF">IV59_GL001567</name>
</gene>
<dbReference type="EMBL" id="JQCH01000037">
    <property type="protein sequence ID" value="KRO07981.1"/>
    <property type="molecule type" value="Genomic_DNA"/>
</dbReference>
<dbReference type="PRINTS" id="PR00034">
    <property type="entry name" value="HTHCRP"/>
</dbReference>
<dbReference type="PROSITE" id="PS51063">
    <property type="entry name" value="HTH_CRP_2"/>
    <property type="match status" value="1"/>
</dbReference>
<accession>A0ABR5Q671</accession>